<gene>
    <name evidence="8" type="ORF">MNEG_3379</name>
</gene>
<dbReference type="KEGG" id="mng:MNEG_3379"/>
<organism evidence="8 9">
    <name type="scientific">Monoraphidium neglectum</name>
    <dbReference type="NCBI Taxonomy" id="145388"/>
    <lineage>
        <taxon>Eukaryota</taxon>
        <taxon>Viridiplantae</taxon>
        <taxon>Chlorophyta</taxon>
        <taxon>core chlorophytes</taxon>
        <taxon>Chlorophyceae</taxon>
        <taxon>CS clade</taxon>
        <taxon>Sphaeropleales</taxon>
        <taxon>Selenastraceae</taxon>
        <taxon>Monoraphidium</taxon>
    </lineage>
</organism>
<keyword evidence="6 7" id="KW-0472">Membrane</keyword>
<accession>A0A0D2LCX1</accession>
<evidence type="ECO:0000256" key="4">
    <source>
        <dbReference type="ARBA" id="ARBA00022989"/>
    </source>
</evidence>
<evidence type="ECO:0000256" key="1">
    <source>
        <dbReference type="ARBA" id="ARBA00004141"/>
    </source>
</evidence>
<keyword evidence="4 7" id="KW-1133">Transmembrane helix</keyword>
<protein>
    <submittedName>
        <fullName evidence="8">Chloride channel protein CLC-a</fullName>
    </submittedName>
</protein>
<proteinExistence type="predicted"/>
<dbReference type="Pfam" id="PF00654">
    <property type="entry name" value="Voltage_CLC"/>
    <property type="match status" value="1"/>
</dbReference>
<evidence type="ECO:0000256" key="3">
    <source>
        <dbReference type="ARBA" id="ARBA00022737"/>
    </source>
</evidence>
<name>A0A0D2LCX1_9CHLO</name>
<evidence type="ECO:0000313" key="8">
    <source>
        <dbReference type="EMBL" id="KIZ04574.1"/>
    </source>
</evidence>
<keyword evidence="2 7" id="KW-0812">Transmembrane</keyword>
<dbReference type="GeneID" id="25736257"/>
<dbReference type="InterPro" id="IPR001807">
    <property type="entry name" value="ClC"/>
</dbReference>
<dbReference type="Proteomes" id="UP000054498">
    <property type="component" value="Unassembled WGS sequence"/>
</dbReference>
<dbReference type="PRINTS" id="PR00762">
    <property type="entry name" value="CLCHANNEL"/>
</dbReference>
<comment type="subcellular location">
    <subcellularLocation>
        <location evidence="1">Membrane</location>
        <topology evidence="1">Multi-pass membrane protein</topology>
    </subcellularLocation>
</comment>
<dbReference type="RefSeq" id="XP_013903593.1">
    <property type="nucleotide sequence ID" value="XM_014048139.1"/>
</dbReference>
<evidence type="ECO:0000256" key="2">
    <source>
        <dbReference type="ARBA" id="ARBA00022692"/>
    </source>
</evidence>
<reference evidence="8 9" key="1">
    <citation type="journal article" date="2013" name="BMC Genomics">
        <title>Reconstruction of the lipid metabolism for the microalga Monoraphidium neglectum from its genome sequence reveals characteristics suitable for biofuel production.</title>
        <authorList>
            <person name="Bogen C."/>
            <person name="Al-Dilaimi A."/>
            <person name="Albersmeier A."/>
            <person name="Wichmann J."/>
            <person name="Grundmann M."/>
            <person name="Rupp O."/>
            <person name="Lauersen K.J."/>
            <person name="Blifernez-Klassen O."/>
            <person name="Kalinowski J."/>
            <person name="Goesmann A."/>
            <person name="Mussgnug J.H."/>
            <person name="Kruse O."/>
        </authorList>
    </citation>
    <scope>NUCLEOTIDE SEQUENCE [LARGE SCALE GENOMIC DNA]</scope>
    <source>
        <strain evidence="8 9">SAG 48.87</strain>
    </source>
</reference>
<feature type="transmembrane region" description="Helical" evidence="7">
    <location>
        <begin position="128"/>
        <end position="149"/>
    </location>
</feature>
<keyword evidence="3" id="KW-0677">Repeat</keyword>
<evidence type="ECO:0000256" key="6">
    <source>
        <dbReference type="ARBA" id="ARBA00023136"/>
    </source>
</evidence>
<dbReference type="InterPro" id="IPR014743">
    <property type="entry name" value="Cl-channel_core"/>
</dbReference>
<dbReference type="PANTHER" id="PTHR11689:SF161">
    <property type="entry name" value="CHLORIDE CHANNEL PROTEIN"/>
    <property type="match status" value="1"/>
</dbReference>
<dbReference type="EMBL" id="KK100643">
    <property type="protein sequence ID" value="KIZ04574.1"/>
    <property type="molecule type" value="Genomic_DNA"/>
</dbReference>
<dbReference type="GO" id="GO:0015108">
    <property type="term" value="F:chloride transmembrane transporter activity"/>
    <property type="evidence" value="ECO:0007669"/>
    <property type="project" value="InterPro"/>
</dbReference>
<dbReference type="GO" id="GO:0016020">
    <property type="term" value="C:membrane"/>
    <property type="evidence" value="ECO:0007669"/>
    <property type="project" value="UniProtKB-SubCell"/>
</dbReference>
<dbReference type="InterPro" id="IPR051280">
    <property type="entry name" value="Cl-channel/antiporter"/>
</dbReference>
<keyword evidence="5" id="KW-0129">CBS domain</keyword>
<evidence type="ECO:0000256" key="7">
    <source>
        <dbReference type="SAM" id="Phobius"/>
    </source>
</evidence>
<evidence type="ECO:0000256" key="5">
    <source>
        <dbReference type="ARBA" id="ARBA00023122"/>
    </source>
</evidence>
<dbReference type="SUPFAM" id="SSF81340">
    <property type="entry name" value="Clc chloride channel"/>
    <property type="match status" value="1"/>
</dbReference>
<dbReference type="AlphaFoldDB" id="A0A0D2LCX1"/>
<sequence>MEPEHEQHGLLKSATFRQVTQRHTPQLPSTEDILTKVFGTKNAPTQRVSESLDYEPVQNKIFYKRMKAAKEKKHLFGYTGHTFAKFLITITSGLLTGVFAVALSQLVHHSFEWKNEYVQSILDEPGEGRIWIAFLWHCAYSCLLVSFAVALVQYWAPQSAGAGVTLVMAYLNGNHVPNLLRLRTLVAKFVGTVFSVAAGLPMGPEGPMVHMGACVASVITYAQCTCLRTGRWLSCFGRRRLKSHEQQMLEKMKVLDDIVSDSGEGQG</sequence>
<evidence type="ECO:0000313" key="9">
    <source>
        <dbReference type="Proteomes" id="UP000054498"/>
    </source>
</evidence>
<dbReference type="OrthoDB" id="428525at2759"/>
<keyword evidence="9" id="KW-1185">Reference proteome</keyword>
<dbReference type="Gene3D" id="1.10.3080.10">
    <property type="entry name" value="Clc chloride channel"/>
    <property type="match status" value="1"/>
</dbReference>
<feature type="transmembrane region" description="Helical" evidence="7">
    <location>
        <begin position="86"/>
        <end position="107"/>
    </location>
</feature>
<dbReference type="PANTHER" id="PTHR11689">
    <property type="entry name" value="CHLORIDE CHANNEL PROTEIN CLC FAMILY MEMBER"/>
    <property type="match status" value="1"/>
</dbReference>